<gene>
    <name evidence="1" type="ORF">CesoFtcFv8_018575</name>
</gene>
<proteinExistence type="predicted"/>
<sequence>MLPRCAGLCLSWSGSKALHLFMTPRERKGSFFKSMTKEQNSSHVMEPGETLPRGCVFVKMGLKLTGYTPGPSEVDPKPQ</sequence>
<name>A0AAN8BHS9_9TELE</name>
<evidence type="ECO:0000313" key="2">
    <source>
        <dbReference type="Proteomes" id="UP001335648"/>
    </source>
</evidence>
<protein>
    <submittedName>
        <fullName evidence="1">Uncharacterized protein</fullName>
    </submittedName>
</protein>
<keyword evidence="2" id="KW-1185">Reference proteome</keyword>
<dbReference type="AlphaFoldDB" id="A0AAN8BHS9"/>
<dbReference type="Proteomes" id="UP001335648">
    <property type="component" value="Unassembled WGS sequence"/>
</dbReference>
<comment type="caution">
    <text evidence="1">The sequence shown here is derived from an EMBL/GenBank/DDBJ whole genome shotgun (WGS) entry which is preliminary data.</text>
</comment>
<accession>A0AAN8BHS9</accession>
<organism evidence="1 2">
    <name type="scientific">Champsocephalus esox</name>
    <name type="common">pike icefish</name>
    <dbReference type="NCBI Taxonomy" id="159716"/>
    <lineage>
        <taxon>Eukaryota</taxon>
        <taxon>Metazoa</taxon>
        <taxon>Chordata</taxon>
        <taxon>Craniata</taxon>
        <taxon>Vertebrata</taxon>
        <taxon>Euteleostomi</taxon>
        <taxon>Actinopterygii</taxon>
        <taxon>Neopterygii</taxon>
        <taxon>Teleostei</taxon>
        <taxon>Neoteleostei</taxon>
        <taxon>Acanthomorphata</taxon>
        <taxon>Eupercaria</taxon>
        <taxon>Perciformes</taxon>
        <taxon>Notothenioidei</taxon>
        <taxon>Channichthyidae</taxon>
        <taxon>Champsocephalus</taxon>
    </lineage>
</organism>
<dbReference type="EMBL" id="JAULUE010002060">
    <property type="protein sequence ID" value="KAK5884789.1"/>
    <property type="molecule type" value="Genomic_DNA"/>
</dbReference>
<evidence type="ECO:0000313" key="1">
    <source>
        <dbReference type="EMBL" id="KAK5884789.1"/>
    </source>
</evidence>
<reference evidence="1 2" key="1">
    <citation type="journal article" date="2023" name="Mol. Biol. Evol.">
        <title>Genomics of Secondarily Temperate Adaptation in the Only Non-Antarctic Icefish.</title>
        <authorList>
            <person name="Rivera-Colon A.G."/>
            <person name="Rayamajhi N."/>
            <person name="Minhas B.F."/>
            <person name="Madrigal G."/>
            <person name="Bilyk K.T."/>
            <person name="Yoon V."/>
            <person name="Hune M."/>
            <person name="Gregory S."/>
            <person name="Cheng C.H.C."/>
            <person name="Catchen J.M."/>
        </authorList>
    </citation>
    <scope>NUCLEOTIDE SEQUENCE [LARGE SCALE GENOMIC DNA]</scope>
    <source>
        <strain evidence="1">JC2023a</strain>
    </source>
</reference>